<dbReference type="KEGG" id="ovi:T265_04212"/>
<dbReference type="Pfam" id="PF03104">
    <property type="entry name" value="DNA_pol_B_exo1"/>
    <property type="match status" value="1"/>
</dbReference>
<feature type="region of interest" description="Disordered" evidence="20">
    <location>
        <begin position="1313"/>
        <end position="1348"/>
    </location>
</feature>
<dbReference type="InterPro" id="IPR029703">
    <property type="entry name" value="POL2"/>
</dbReference>
<dbReference type="Proteomes" id="UP000054324">
    <property type="component" value="Unassembled WGS sequence"/>
</dbReference>
<evidence type="ECO:0000256" key="5">
    <source>
        <dbReference type="ARBA" id="ARBA00022485"/>
    </source>
</evidence>
<evidence type="ECO:0000256" key="14">
    <source>
        <dbReference type="ARBA" id="ARBA00022989"/>
    </source>
</evidence>
<keyword evidence="11" id="KW-0863">Zinc-finger</keyword>
<accession>A0A074ZP13</accession>
<evidence type="ECO:0000256" key="10">
    <source>
        <dbReference type="ARBA" id="ARBA00022723"/>
    </source>
</evidence>
<evidence type="ECO:0000256" key="15">
    <source>
        <dbReference type="ARBA" id="ARBA00023004"/>
    </source>
</evidence>
<evidence type="ECO:0000256" key="20">
    <source>
        <dbReference type="SAM" id="MobiDB-lite"/>
    </source>
</evidence>
<keyword evidence="16" id="KW-0411">Iron-sulfur</keyword>
<dbReference type="CTD" id="20318398"/>
<dbReference type="FunFam" id="3.90.1600.10:FF:000006">
    <property type="entry name" value="DNA polymerase epsilon catalytic subunit"/>
    <property type="match status" value="1"/>
</dbReference>
<evidence type="ECO:0000313" key="23">
    <source>
        <dbReference type="EMBL" id="KER29128.1"/>
    </source>
</evidence>
<dbReference type="CDD" id="cd05535">
    <property type="entry name" value="POLBc_epsilon"/>
    <property type="match status" value="1"/>
</dbReference>
<feature type="region of interest" description="Disordered" evidence="20">
    <location>
        <begin position="1"/>
        <end position="57"/>
    </location>
</feature>
<dbReference type="GO" id="GO:0000278">
    <property type="term" value="P:mitotic cell cycle"/>
    <property type="evidence" value="ECO:0007669"/>
    <property type="project" value="TreeGrafter"/>
</dbReference>
<dbReference type="SUPFAM" id="SSF56672">
    <property type="entry name" value="DNA/RNA polymerases"/>
    <property type="match status" value="1"/>
</dbReference>
<evidence type="ECO:0000256" key="7">
    <source>
        <dbReference type="ARBA" id="ARBA00022692"/>
    </source>
</evidence>
<gene>
    <name evidence="23" type="ORF">T265_04212</name>
</gene>
<dbReference type="Gene3D" id="1.10.287.690">
    <property type="entry name" value="Helix hairpin bin"/>
    <property type="match status" value="1"/>
</dbReference>
<feature type="transmembrane region" description="Helical" evidence="21">
    <location>
        <begin position="2903"/>
        <end position="2921"/>
    </location>
</feature>
<protein>
    <recommendedName>
        <fullName evidence="4">DNA-directed DNA polymerase</fullName>
        <ecNumber evidence="4">2.7.7.7</ecNumber>
    </recommendedName>
</protein>
<keyword evidence="5" id="KW-0004">4Fe-4S</keyword>
<dbReference type="Pfam" id="PF22634">
    <property type="entry name" value="POL2_thumb"/>
    <property type="match status" value="1"/>
</dbReference>
<evidence type="ECO:0000256" key="4">
    <source>
        <dbReference type="ARBA" id="ARBA00012417"/>
    </source>
</evidence>
<keyword evidence="9" id="KW-0235">DNA replication</keyword>
<dbReference type="FunFam" id="3.30.420.10:FF:000010">
    <property type="entry name" value="DNA polymerase epsilon catalytic subunit"/>
    <property type="match status" value="1"/>
</dbReference>
<organism evidence="23 24">
    <name type="scientific">Opisthorchis viverrini</name>
    <name type="common">Southeast Asian liver fluke</name>
    <dbReference type="NCBI Taxonomy" id="6198"/>
    <lineage>
        <taxon>Eukaryota</taxon>
        <taxon>Metazoa</taxon>
        <taxon>Spiralia</taxon>
        <taxon>Lophotrochozoa</taxon>
        <taxon>Platyhelminthes</taxon>
        <taxon>Trematoda</taxon>
        <taxon>Digenea</taxon>
        <taxon>Opisthorchiida</taxon>
        <taxon>Opisthorchiata</taxon>
        <taxon>Opisthorchiidae</taxon>
        <taxon>Opisthorchis</taxon>
    </lineage>
</organism>
<dbReference type="GO" id="GO:0000166">
    <property type="term" value="F:nucleotide binding"/>
    <property type="evidence" value="ECO:0007669"/>
    <property type="project" value="InterPro"/>
</dbReference>
<dbReference type="EC" id="2.7.7.7" evidence="4"/>
<comment type="similarity">
    <text evidence="3">Belongs to the DNA polymerase type-B family.</text>
</comment>
<keyword evidence="24" id="KW-1185">Reference proteome</keyword>
<dbReference type="Pfam" id="PF02535">
    <property type="entry name" value="Zip"/>
    <property type="match status" value="1"/>
</dbReference>
<keyword evidence="7 21" id="KW-0812">Transmembrane</keyword>
<dbReference type="OrthoDB" id="10060449at2759"/>
<feature type="transmembrane region" description="Helical" evidence="21">
    <location>
        <begin position="2933"/>
        <end position="2953"/>
    </location>
</feature>
<keyword evidence="12" id="KW-0862">Zinc</keyword>
<dbReference type="InterPro" id="IPR036397">
    <property type="entry name" value="RNaseH_sf"/>
</dbReference>
<dbReference type="GO" id="GO:0008270">
    <property type="term" value="F:zinc ion binding"/>
    <property type="evidence" value="ECO:0007669"/>
    <property type="project" value="UniProtKB-KW"/>
</dbReference>
<dbReference type="InterPro" id="IPR006133">
    <property type="entry name" value="DNA-dir_DNA_pol_B_exonuc"/>
</dbReference>
<reference evidence="23 24" key="1">
    <citation type="submission" date="2013-11" db="EMBL/GenBank/DDBJ databases">
        <title>Opisthorchis viverrini - life in the bile duct.</title>
        <authorList>
            <person name="Young N.D."/>
            <person name="Nagarajan N."/>
            <person name="Lin S.J."/>
            <person name="Korhonen P.K."/>
            <person name="Jex A.R."/>
            <person name="Hall R.S."/>
            <person name="Safavi-Hemami H."/>
            <person name="Kaewkong W."/>
            <person name="Bertrand D."/>
            <person name="Gao S."/>
            <person name="Seet Q."/>
            <person name="Wongkham S."/>
            <person name="Teh B.T."/>
            <person name="Wongkham C."/>
            <person name="Intapan P.M."/>
            <person name="Maleewong W."/>
            <person name="Yang X."/>
            <person name="Hu M."/>
            <person name="Wang Z."/>
            <person name="Hofmann A."/>
            <person name="Sternberg P.W."/>
            <person name="Tan P."/>
            <person name="Wang J."/>
            <person name="Gasser R.B."/>
        </authorList>
    </citation>
    <scope>NUCLEOTIDE SEQUENCE [LARGE SCALE GENOMIC DNA]</scope>
</reference>
<dbReference type="InterPro" id="IPR043502">
    <property type="entry name" value="DNA/RNA_pol_sf"/>
</dbReference>
<keyword evidence="10" id="KW-0479">Metal-binding</keyword>
<dbReference type="GO" id="GO:0006272">
    <property type="term" value="P:leading strand elongation"/>
    <property type="evidence" value="ECO:0007669"/>
    <property type="project" value="TreeGrafter"/>
</dbReference>
<keyword evidence="8" id="KW-0548">Nucleotidyltransferase</keyword>
<dbReference type="SUPFAM" id="SSF53098">
    <property type="entry name" value="Ribonuclease H-like"/>
    <property type="match status" value="1"/>
</dbReference>
<evidence type="ECO:0000256" key="6">
    <source>
        <dbReference type="ARBA" id="ARBA00022679"/>
    </source>
</evidence>
<dbReference type="GO" id="GO:0003677">
    <property type="term" value="F:DNA binding"/>
    <property type="evidence" value="ECO:0007669"/>
    <property type="project" value="UniProtKB-KW"/>
</dbReference>
<dbReference type="InterPro" id="IPR023211">
    <property type="entry name" value="DNA_pol_palm_dom_sf"/>
</dbReference>
<evidence type="ECO:0000256" key="18">
    <source>
        <dbReference type="ARBA" id="ARBA00023136"/>
    </source>
</evidence>
<keyword evidence="13" id="KW-0239">DNA-directed DNA polymerase</keyword>
<dbReference type="GO" id="GO:0008622">
    <property type="term" value="C:epsilon DNA polymerase complex"/>
    <property type="evidence" value="ECO:0007669"/>
    <property type="project" value="InterPro"/>
</dbReference>
<dbReference type="GeneID" id="20318398"/>
<dbReference type="GO" id="GO:0051539">
    <property type="term" value="F:4 iron, 4 sulfur cluster binding"/>
    <property type="evidence" value="ECO:0007669"/>
    <property type="project" value="UniProtKB-KW"/>
</dbReference>
<dbReference type="GO" id="GO:0008310">
    <property type="term" value="F:single-stranded DNA 3'-5' DNA exonuclease activity"/>
    <property type="evidence" value="ECO:0007669"/>
    <property type="project" value="TreeGrafter"/>
</dbReference>
<evidence type="ECO:0000256" key="16">
    <source>
        <dbReference type="ARBA" id="ARBA00023014"/>
    </source>
</evidence>
<evidence type="ECO:0000256" key="9">
    <source>
        <dbReference type="ARBA" id="ARBA00022705"/>
    </source>
</evidence>
<proteinExistence type="inferred from homology"/>
<evidence type="ECO:0000256" key="3">
    <source>
        <dbReference type="ARBA" id="ARBA00005755"/>
    </source>
</evidence>
<dbReference type="GO" id="GO:0045004">
    <property type="term" value="P:DNA replication proofreading"/>
    <property type="evidence" value="ECO:0007669"/>
    <property type="project" value="TreeGrafter"/>
</dbReference>
<dbReference type="EMBL" id="KL596685">
    <property type="protein sequence ID" value="KER29128.1"/>
    <property type="molecule type" value="Genomic_DNA"/>
</dbReference>
<evidence type="ECO:0000256" key="13">
    <source>
        <dbReference type="ARBA" id="ARBA00022932"/>
    </source>
</evidence>
<keyword evidence="6" id="KW-0808">Transferase</keyword>
<dbReference type="GO" id="GO:0046873">
    <property type="term" value="F:metal ion transmembrane transporter activity"/>
    <property type="evidence" value="ECO:0007669"/>
    <property type="project" value="InterPro"/>
</dbReference>
<dbReference type="GO" id="GO:0003887">
    <property type="term" value="F:DNA-directed DNA polymerase activity"/>
    <property type="evidence" value="ECO:0007669"/>
    <property type="project" value="UniProtKB-KW"/>
</dbReference>
<dbReference type="RefSeq" id="XP_009167158.1">
    <property type="nucleotide sequence ID" value="XM_009168894.1"/>
</dbReference>
<evidence type="ECO:0000256" key="21">
    <source>
        <dbReference type="SAM" id="Phobius"/>
    </source>
</evidence>
<dbReference type="Pfam" id="PF23250">
    <property type="entry name" value="zf_DPOE_2"/>
    <property type="match status" value="1"/>
</dbReference>
<evidence type="ECO:0000256" key="1">
    <source>
        <dbReference type="ARBA" id="ARBA00004123"/>
    </source>
</evidence>
<dbReference type="GO" id="GO:0006297">
    <property type="term" value="P:nucleotide-excision repair, DNA gap filling"/>
    <property type="evidence" value="ECO:0007669"/>
    <property type="project" value="TreeGrafter"/>
</dbReference>
<dbReference type="PANTHER" id="PTHR10670:SF0">
    <property type="entry name" value="DNA POLYMERASE EPSILON CATALYTIC SUBUNIT A"/>
    <property type="match status" value="1"/>
</dbReference>
<name>A0A074ZP13_OPIVI</name>
<keyword evidence="14 21" id="KW-1133">Transmembrane helix</keyword>
<dbReference type="Gene3D" id="3.90.1600.10">
    <property type="entry name" value="Palm domain of DNA polymerase"/>
    <property type="match status" value="1"/>
</dbReference>
<feature type="compositionally biased region" description="Acidic residues" evidence="20">
    <location>
        <begin position="36"/>
        <end position="45"/>
    </location>
</feature>
<dbReference type="STRING" id="6198.A0A074ZP13"/>
<keyword evidence="18 21" id="KW-0472">Membrane</keyword>
<evidence type="ECO:0000256" key="19">
    <source>
        <dbReference type="ARBA" id="ARBA00023242"/>
    </source>
</evidence>
<evidence type="ECO:0000256" key="2">
    <source>
        <dbReference type="ARBA" id="ARBA00004141"/>
    </source>
</evidence>
<dbReference type="Gene3D" id="1.10.132.60">
    <property type="entry name" value="DNA polymerase family B, C-terminal domain"/>
    <property type="match status" value="1"/>
</dbReference>
<dbReference type="FunFam" id="1.10.132.60:FF:000002">
    <property type="entry name" value="DNA polymerase epsilon catalytic subunit"/>
    <property type="match status" value="1"/>
</dbReference>
<feature type="transmembrane region" description="Helical" evidence="21">
    <location>
        <begin position="2688"/>
        <end position="2710"/>
    </location>
</feature>
<evidence type="ECO:0000256" key="8">
    <source>
        <dbReference type="ARBA" id="ARBA00022695"/>
    </source>
</evidence>
<dbReference type="InterPro" id="IPR012337">
    <property type="entry name" value="RNaseH-like_sf"/>
</dbReference>
<feature type="domain" description="DNA polymerase epsilon catalytic subunit A C-terminal" evidence="22">
    <location>
        <begin position="1663"/>
        <end position="2143"/>
    </location>
</feature>
<feature type="transmembrane region" description="Helical" evidence="21">
    <location>
        <begin position="2615"/>
        <end position="2637"/>
    </location>
</feature>
<feature type="transmembrane region" description="Helical" evidence="21">
    <location>
        <begin position="2649"/>
        <end position="2668"/>
    </location>
</feature>
<dbReference type="CDD" id="cd05779">
    <property type="entry name" value="DNA_polB_epsilon_exo"/>
    <property type="match status" value="1"/>
</dbReference>
<keyword evidence="17" id="KW-0238">DNA-binding</keyword>
<dbReference type="InterPro" id="IPR003689">
    <property type="entry name" value="ZIP"/>
</dbReference>
<evidence type="ECO:0000313" key="24">
    <source>
        <dbReference type="Proteomes" id="UP000054324"/>
    </source>
</evidence>
<evidence type="ECO:0000256" key="12">
    <source>
        <dbReference type="ARBA" id="ARBA00022833"/>
    </source>
</evidence>
<evidence type="ECO:0000256" key="17">
    <source>
        <dbReference type="ARBA" id="ARBA00023125"/>
    </source>
</evidence>
<feature type="transmembrane region" description="Helical" evidence="21">
    <location>
        <begin position="2878"/>
        <end position="2897"/>
    </location>
</feature>
<evidence type="ECO:0000259" key="22">
    <source>
        <dbReference type="SMART" id="SM01159"/>
    </source>
</evidence>
<dbReference type="SMART" id="SM00486">
    <property type="entry name" value="POLBc"/>
    <property type="match status" value="1"/>
</dbReference>
<dbReference type="InterPro" id="IPR042087">
    <property type="entry name" value="DNA_pol_B_thumb"/>
</dbReference>
<dbReference type="GO" id="GO:0016020">
    <property type="term" value="C:membrane"/>
    <property type="evidence" value="ECO:0007669"/>
    <property type="project" value="UniProtKB-SubCell"/>
</dbReference>
<sequence length="2954" mass="329674">MSKSFRSRRGGAYSSKLYSARGRKGGGHEIQAPDSNDIEIGDEESNDKPLDAENAASASNEARFLRAKVNEISDRRYGFEQFLGPGDRVGWLVNMHPTDMLDDAKRLVSAVDFYFIQEDGSRFKVTRPYAPYFFVFVRGGPAAERDATTYLLRRYSGRIAGVEVVQKEDLDLPNHLVGIKATYLKLLFYSVDELVRVRRELALRVRANQELASSESTYTEMLAEHFAGNADPQTSNSTVSTKDTRTRGDPLDTIMDIRESDVPYLMRVCIDLSVFAGCWYVTRCRPGLPVELLKHEDTVAWPEPVVLAFDIETTKLPLKFPDADIDQIMMISYMLDGAGFLLCNREILSEDVENFEFTPRPEFPGHFTVHNLASELDCIRFFFEHIQRVRPNVFVTYNGDMFDWPFIESRAAHYGLSMSEEIAFSRHKSTAGPGRSGSTGEYLSRPAVHIDCLCWVKRDSYLPVGARGLKAVAKAKLHYDPVEVDPEVMCQMAREAPRELANYSVSDAVATYYLYMKYVHPFVFALCTILPLNPDDVLRKGSGTLCEALLMVQAYAANVVFPHKQTVNTDSGPGSLLPVGSEGLGRFTEDGRLIDSETYVGGHVEALEAGVFRADIPVRFRLVPAALEMLRSDVTRCLKRALQTEVGAEDDDTLHSLVPKEVFNKVCRRVEESLSQLAATPNRIECPVIYHLDVGAMYPNIILTNRLQPSAVDSNSTARCSNCQFYKPGVSCQRFMPWTWRAELWTASRPEVYRVQAQLSQERFPVKVTDAVTGQPRTVLKAFYELSKEEQVVVEKKRLTDFCRRAYKRIHTTRTEERVAMICQRENSFYVDTVRAFRDRRYKFKGLTKVWKRRSDEAAAALAAGTGDSSSLKEANAMLVLYDSLQLAHKCILNSFYGYVMRRGARWYSMEMAGIVCHTGAQIITKSRELIEQVGRGLELDTDGIWCILPASFPQNLEFQTTGTKPSRISISYPGAVLNIMVQDLFTNDQYHELIDPNTMTYKVRSENSIFFEVDGPYKAMVLPAAKEEGKRLKKRYAVFNFDGSLAELKGFEIKRNGELQLIKIFQSSVFEAFLHGTTLTEVYASVARVADHWLDVLYSKGSDMPDSELFDLISENRSMSRRLEDYGSQKSTSLSTARRMAEFLGDQIVKDAGLSCRFVISRQPEGAPVTERAIPLAIFQAEPSVKRYYLRKWLKDSSLDEDTDLRDILDWSYYLERLGSCIQKIITIPAALQQIPNPVPRVSHPDWLLRRLSEKTDTCKQRKLTEMMFPATAKKAEQQLLNFGDKDAGDIEELSLDSGVCRTEAVHPVIVRHRPSGRLGTSVKRGRSPSSGPPKPWREQLGDPPLLKEASTPAKLATWLAFHQEKWRIQAERRQYARKHQAQVMDNSALEGEQAALFLGAAKRQRGMERYLTQTRLALYTSIWQIIEITPDPGQLGRYTAWISVDSADQSAPPALHNVSVLVPRRFYVNLRTPKLQDSGPLYRKVAGLSTSQNGGPAASGCGSVSGRLLPRSHSVYHLYEYNVPEDVYAIHASEIAADLARPDIEGVYELNIPPLFRALMRLGCLCSVDKEALKHNNFPGTSIEEAVFHLDQLRFISLAQYPYLSNRSFRHVFLFHHQQPSPVATIGRRNPTRQLYLLVVPWTASGFVCLIDNARVNQLPDLNKLYQRQRRKLVAEASDGDFPPSSLTFETHVDSDAASARRVIQRWLNNVRQVKRTHTTGSVGVSSTGATGAPILVLLHATSQRQDQRTASDTNEIGWSLGEVITNRRRTPQLPALAGFPVIPLGGTLDEMDVQGGDEANNGSDAYSLLNWQQTAIKRGIRYFIQSEARLERQLELARYLHVPVGNLPTSDAPAPIELQTDPETALSQLPSSSVSAIELGCDLFYARHLAKQNHILWCSPTGCPDLGGKESDDQRLLLEMEEAGVIEISRPGSYPHVTVELELSNLAVNTLLVASRIPELEGATLLSFDRLDATDRPLEEQINQGVNLGANITSYDETAACSAAFRVLRTMVTGWVRDVTQYQNPLADEQIIYFYQWLRSPRSLLYDPALRRAVQRLMKKVFLKLVDELNHLNVDVVYANFSRLIVATRRMELPEALARVNHFTELLRTRPATLFAHLDMQYVRSWRQLLWMDAANFAGVKANVESLVDGKDNEWGEYDVSGDMHESQTTTKLPEPELDMHWHIARYLPETRGLRAKFQTLLAGYLLSVYTAVRTEHRRLRSLHSSQMNTTLAGVRQFGTELPQNNEEQGINISDADRTSFTVALQSDASISPGVLESTEQLIREQLAPELYTLVQRLHRKAAWIDSTLTRKDSITGNLGVVLKRRAQVVAAYLAEKTIPNVQHFDTTDLDQDAATADVILPLLPPHPGIYTLNFTPLLDFIKAICEILSLEPSIGRHVAGIRRDLLRLVGVGEFSPEAVWVPPHLNQETPVLGDHHTTVGSSGVLRSLLVYLPEVACPTCNFTRDIDVCRDTHLVQLSDGANLAGEPTVHWTWICPHCRTVYPRGRMEEALVQQLEQIALQHCLQDLQCPKCLTGGGIQETILAQGGSVSHCAECSSRLILTVPTGTTLQKKFLVYREIDNSLVIPIGGAIARESRRTKSVLAQQTGHERAWTLFGTGLTWLVTAIGASLCALHTKNSKGDTHHLLLDGSLGFSAGVMLAASFWSLLDPALSMAKDDLDWGAVAVFPVTVGLILGAAFVGSASYFLPIDWLTPLLAPVVYSGNIEGRYLSQQASPSFSATCSVSHDGMEVVRKLRKKSSPNGDGETVNGGIADAYRLDVSHSNHCRLSDLTPRFVMNRRLWLLIIAVTVHNIPEGLAVGIAFGGIGHHARSTLANARNLAIGIAIQNFPEGLAVSLPLNAAGCGFAKSFFLGQLSGLVEPVAGILGCIAVQFFRRLQPYALGFAAGAMLFVVFDDVIPEAQHRGNGRWTSIWAIIGFIVMMVLDVVTAAD</sequence>
<dbReference type="Pfam" id="PF08490">
    <property type="entry name" value="DUF1744"/>
    <property type="match status" value="1"/>
</dbReference>
<keyword evidence="15" id="KW-0408">Iron</keyword>
<dbReference type="Gene3D" id="3.30.342.10">
    <property type="entry name" value="DNA Polymerase, chain B, domain 1"/>
    <property type="match status" value="1"/>
</dbReference>
<keyword evidence="19" id="KW-0539">Nucleus</keyword>
<dbReference type="InterPro" id="IPR013697">
    <property type="entry name" value="DNA_pol_e_suA_C"/>
</dbReference>
<dbReference type="Gene3D" id="3.30.420.10">
    <property type="entry name" value="Ribonuclease H-like superfamily/Ribonuclease H"/>
    <property type="match status" value="1"/>
</dbReference>
<dbReference type="PANTHER" id="PTHR10670">
    <property type="entry name" value="DNA POLYMERASE EPSILON CATALYTIC SUBUNIT A"/>
    <property type="match status" value="1"/>
</dbReference>
<dbReference type="InterPro" id="IPR006172">
    <property type="entry name" value="DNA-dir_DNA_pol_B"/>
</dbReference>
<evidence type="ECO:0000256" key="11">
    <source>
        <dbReference type="ARBA" id="ARBA00022771"/>
    </source>
</evidence>
<dbReference type="InterPro" id="IPR055191">
    <property type="entry name" value="POL2_thumb"/>
</dbReference>
<dbReference type="GO" id="GO:0006287">
    <property type="term" value="P:base-excision repair, gap-filling"/>
    <property type="evidence" value="ECO:0007669"/>
    <property type="project" value="TreeGrafter"/>
</dbReference>
<comment type="subcellular location">
    <subcellularLocation>
        <location evidence="2">Membrane</location>
        <topology evidence="2">Multi-pass membrane protein</topology>
    </subcellularLocation>
    <subcellularLocation>
        <location evidence="1">Nucleus</location>
    </subcellularLocation>
</comment>
<dbReference type="SMART" id="SM01159">
    <property type="entry name" value="DUF1744"/>
    <property type="match status" value="1"/>
</dbReference>